<gene>
    <name evidence="5" type="ORF">EV356DRAFT_444829</name>
</gene>
<feature type="compositionally biased region" description="Polar residues" evidence="3">
    <location>
        <begin position="59"/>
        <end position="73"/>
    </location>
</feature>
<feature type="domain" description="Zn(2)-C6 fungal-type" evidence="4">
    <location>
        <begin position="28"/>
        <end position="58"/>
    </location>
</feature>
<keyword evidence="2" id="KW-0539">Nucleus</keyword>
<feature type="region of interest" description="Disordered" evidence="3">
    <location>
        <begin position="633"/>
        <end position="697"/>
    </location>
</feature>
<dbReference type="Pfam" id="PF11951">
    <property type="entry name" value="Fungal_trans_2"/>
    <property type="match status" value="1"/>
</dbReference>
<dbReference type="Gene3D" id="4.10.240.10">
    <property type="entry name" value="Zn(2)-C6 fungal-type DNA-binding domain"/>
    <property type="match status" value="1"/>
</dbReference>
<dbReference type="PROSITE" id="PS00463">
    <property type="entry name" value="ZN2_CY6_FUNGAL_1"/>
    <property type="match status" value="1"/>
</dbReference>
<feature type="compositionally biased region" description="Polar residues" evidence="3">
    <location>
        <begin position="638"/>
        <end position="655"/>
    </location>
</feature>
<name>A0A6A6HDP9_VIRVR</name>
<evidence type="ECO:0000256" key="2">
    <source>
        <dbReference type="ARBA" id="ARBA00023242"/>
    </source>
</evidence>
<dbReference type="InterPro" id="IPR036864">
    <property type="entry name" value="Zn2-C6_fun-type_DNA-bd_sf"/>
</dbReference>
<dbReference type="GO" id="GO:0008270">
    <property type="term" value="F:zinc ion binding"/>
    <property type="evidence" value="ECO:0007669"/>
    <property type="project" value="InterPro"/>
</dbReference>
<dbReference type="GO" id="GO:0005634">
    <property type="term" value="C:nucleus"/>
    <property type="evidence" value="ECO:0007669"/>
    <property type="project" value="UniProtKB-SubCell"/>
</dbReference>
<dbReference type="OrthoDB" id="5278208at2759"/>
<evidence type="ECO:0000256" key="1">
    <source>
        <dbReference type="ARBA" id="ARBA00004123"/>
    </source>
</evidence>
<dbReference type="SUPFAM" id="SSF57701">
    <property type="entry name" value="Zn2/Cys6 DNA-binding domain"/>
    <property type="match status" value="1"/>
</dbReference>
<accession>A0A6A6HDP9</accession>
<dbReference type="InterPro" id="IPR021858">
    <property type="entry name" value="Fun_TF"/>
</dbReference>
<evidence type="ECO:0000256" key="3">
    <source>
        <dbReference type="SAM" id="MobiDB-lite"/>
    </source>
</evidence>
<dbReference type="PROSITE" id="PS50048">
    <property type="entry name" value="ZN2_CY6_FUNGAL_2"/>
    <property type="match status" value="1"/>
</dbReference>
<feature type="region of interest" description="Disordered" evidence="3">
    <location>
        <begin position="1"/>
        <end position="27"/>
    </location>
</feature>
<evidence type="ECO:0000259" key="4">
    <source>
        <dbReference type="PROSITE" id="PS50048"/>
    </source>
</evidence>
<dbReference type="SMART" id="SM00066">
    <property type="entry name" value="GAL4"/>
    <property type="match status" value="1"/>
</dbReference>
<evidence type="ECO:0000313" key="6">
    <source>
        <dbReference type="Proteomes" id="UP000800092"/>
    </source>
</evidence>
<reference evidence="5" key="1">
    <citation type="journal article" date="2020" name="Stud. Mycol.">
        <title>101 Dothideomycetes genomes: a test case for predicting lifestyles and emergence of pathogens.</title>
        <authorList>
            <person name="Haridas S."/>
            <person name="Albert R."/>
            <person name="Binder M."/>
            <person name="Bloem J."/>
            <person name="Labutti K."/>
            <person name="Salamov A."/>
            <person name="Andreopoulos B."/>
            <person name="Baker S."/>
            <person name="Barry K."/>
            <person name="Bills G."/>
            <person name="Bluhm B."/>
            <person name="Cannon C."/>
            <person name="Castanera R."/>
            <person name="Culley D."/>
            <person name="Daum C."/>
            <person name="Ezra D."/>
            <person name="Gonzalez J."/>
            <person name="Henrissat B."/>
            <person name="Kuo A."/>
            <person name="Liang C."/>
            <person name="Lipzen A."/>
            <person name="Lutzoni F."/>
            <person name="Magnuson J."/>
            <person name="Mondo S."/>
            <person name="Nolan M."/>
            <person name="Ohm R."/>
            <person name="Pangilinan J."/>
            <person name="Park H.-J."/>
            <person name="Ramirez L."/>
            <person name="Alfaro M."/>
            <person name="Sun H."/>
            <person name="Tritt A."/>
            <person name="Yoshinaga Y."/>
            <person name="Zwiers L.-H."/>
            <person name="Turgeon B."/>
            <person name="Goodwin S."/>
            <person name="Spatafora J."/>
            <person name="Crous P."/>
            <person name="Grigoriev I."/>
        </authorList>
    </citation>
    <scope>NUCLEOTIDE SEQUENCE</scope>
    <source>
        <strain evidence="5">Tuck. ex Michener</strain>
    </source>
</reference>
<dbReference type="EMBL" id="ML991790">
    <property type="protein sequence ID" value="KAF2235613.1"/>
    <property type="molecule type" value="Genomic_DNA"/>
</dbReference>
<dbReference type="GO" id="GO:0000976">
    <property type="term" value="F:transcription cis-regulatory region binding"/>
    <property type="evidence" value="ECO:0007669"/>
    <property type="project" value="TreeGrafter"/>
</dbReference>
<dbReference type="PANTHER" id="PTHR37534:SF10">
    <property type="entry name" value="ZN(II)2CYS6 TRANSCRIPTION FACTOR (EUROFUNG)"/>
    <property type="match status" value="1"/>
</dbReference>
<dbReference type="GO" id="GO:0045944">
    <property type="term" value="P:positive regulation of transcription by RNA polymerase II"/>
    <property type="evidence" value="ECO:0007669"/>
    <property type="project" value="TreeGrafter"/>
</dbReference>
<sequence length="697" mass="79322">MPGTSSNRDRRKAQNVQEPVKHRRTRSGCYTCRNRRVKCDEKHPICERCRKGNRECNYPSKSKTQKASRNSIKSKAVARDSESPSEAYESEDKDQLQAIPDADEDEDDEAEPASASSTGAPHSLRLEGIQRETSDPPSLSFDKSTSPSTEGSLSATYESARSKKGIFAPSRRPQHFGSVDQRLGISVKELDFFLEFYRKNITCHHYGWRLDGTEFLHTEFLQVASNYDPLLYAIAGFAAYHYTLSNPHGKLADFLQLYHISVSLLRISLRENEKHTEATLLTILQLATFEEYLGDWLNLIGHQKAALTILKALYTPESIQETPTLRMIFIWYFRFDISVGFLSGNGVILEREWIATCHEKSLERKEQNPSSVSAKIEEAMNHHRLLAADLAILFAKRTRSKKRPVSQSEQEFWAECSSLRRRIKQLEESWTPASIGPQNVATDSLRWLPRPQDSILDPRTTRLLFTGDFYPMNFAIMDMCALKVMFKHKLAQFQGKPTPLDCREEAVKAAQMFEAIELSPESRPGAPLAMHQAFAITCLFLPKDERTVMWLRRKFVSVEAKGYIFPLTLRRRMSRLWGVDVRNWWLPNDEGRPPILRATRDFVQARMSAPQDQFSRDVQDINGIFSSFDLEDPEQVGNAASSSSEQGDQGTTTWQALAALDETSMQQMVLDDQTTTSEDSPPRFLQEAARAQPGWGS</sequence>
<dbReference type="GO" id="GO:0000981">
    <property type="term" value="F:DNA-binding transcription factor activity, RNA polymerase II-specific"/>
    <property type="evidence" value="ECO:0007669"/>
    <property type="project" value="InterPro"/>
</dbReference>
<protein>
    <recommendedName>
        <fullName evidence="4">Zn(2)-C6 fungal-type domain-containing protein</fullName>
    </recommendedName>
</protein>
<feature type="compositionally biased region" description="Acidic residues" evidence="3">
    <location>
        <begin position="101"/>
        <end position="111"/>
    </location>
</feature>
<dbReference type="PANTHER" id="PTHR37534">
    <property type="entry name" value="TRANSCRIPTIONAL ACTIVATOR PROTEIN UGA3"/>
    <property type="match status" value="1"/>
</dbReference>
<dbReference type="InterPro" id="IPR001138">
    <property type="entry name" value="Zn2Cys6_DnaBD"/>
</dbReference>
<keyword evidence="6" id="KW-1185">Reference proteome</keyword>
<dbReference type="Pfam" id="PF00172">
    <property type="entry name" value="Zn_clus"/>
    <property type="match status" value="1"/>
</dbReference>
<proteinExistence type="predicted"/>
<feature type="compositionally biased region" description="Basic and acidic residues" evidence="3">
    <location>
        <begin position="124"/>
        <end position="134"/>
    </location>
</feature>
<comment type="subcellular location">
    <subcellularLocation>
        <location evidence="1">Nucleus</location>
    </subcellularLocation>
</comment>
<dbReference type="AlphaFoldDB" id="A0A6A6HDP9"/>
<feature type="region of interest" description="Disordered" evidence="3">
    <location>
        <begin position="51"/>
        <end position="157"/>
    </location>
</feature>
<evidence type="ECO:0000313" key="5">
    <source>
        <dbReference type="EMBL" id="KAF2235613.1"/>
    </source>
</evidence>
<dbReference type="CDD" id="cd00067">
    <property type="entry name" value="GAL4"/>
    <property type="match status" value="1"/>
</dbReference>
<feature type="compositionally biased region" description="Polar residues" evidence="3">
    <location>
        <begin position="135"/>
        <end position="157"/>
    </location>
</feature>
<feature type="compositionally biased region" description="Polar residues" evidence="3">
    <location>
        <begin position="663"/>
        <end position="679"/>
    </location>
</feature>
<organism evidence="5 6">
    <name type="scientific">Viridothelium virens</name>
    <name type="common">Speckled blister lichen</name>
    <name type="synonym">Trypethelium virens</name>
    <dbReference type="NCBI Taxonomy" id="1048519"/>
    <lineage>
        <taxon>Eukaryota</taxon>
        <taxon>Fungi</taxon>
        <taxon>Dikarya</taxon>
        <taxon>Ascomycota</taxon>
        <taxon>Pezizomycotina</taxon>
        <taxon>Dothideomycetes</taxon>
        <taxon>Dothideomycetes incertae sedis</taxon>
        <taxon>Trypetheliales</taxon>
        <taxon>Trypetheliaceae</taxon>
        <taxon>Viridothelium</taxon>
    </lineage>
</organism>
<dbReference type="Proteomes" id="UP000800092">
    <property type="component" value="Unassembled WGS sequence"/>
</dbReference>